<reference evidence="1 2" key="1">
    <citation type="journal article" date="2024" name="Chem. Sci.">
        <title>Discovery of megapolipeptins by genome mining of a Burkholderiales bacteria collection.</title>
        <authorList>
            <person name="Paulo B.S."/>
            <person name="Recchia M.J.J."/>
            <person name="Lee S."/>
            <person name="Fergusson C.H."/>
            <person name="Romanowski S.B."/>
            <person name="Hernandez A."/>
            <person name="Krull N."/>
            <person name="Liu D.Y."/>
            <person name="Cavanagh H."/>
            <person name="Bos A."/>
            <person name="Gray C.A."/>
            <person name="Murphy B.T."/>
            <person name="Linington R.G."/>
            <person name="Eustaquio A.S."/>
        </authorList>
    </citation>
    <scope>NUCLEOTIDE SEQUENCE [LARGE SCALE GENOMIC DNA]</scope>
    <source>
        <strain evidence="1 2">RL18-126-BIB-B</strain>
    </source>
</reference>
<keyword evidence="2" id="KW-1185">Reference proteome</keyword>
<organism evidence="1 2">
    <name type="scientific">Paraburkholderia rhynchosiae</name>
    <dbReference type="NCBI Taxonomy" id="487049"/>
    <lineage>
        <taxon>Bacteria</taxon>
        <taxon>Pseudomonadati</taxon>
        <taxon>Pseudomonadota</taxon>
        <taxon>Betaproteobacteria</taxon>
        <taxon>Burkholderiales</taxon>
        <taxon>Burkholderiaceae</taxon>
        <taxon>Paraburkholderia</taxon>
    </lineage>
</organism>
<evidence type="ECO:0000313" key="1">
    <source>
        <dbReference type="EMBL" id="MFM0109391.1"/>
    </source>
</evidence>
<gene>
    <name evidence="1" type="ORF">PQR01_40070</name>
</gene>
<proteinExistence type="predicted"/>
<comment type="caution">
    <text evidence="1">The sequence shown here is derived from an EMBL/GenBank/DDBJ whole genome shotgun (WGS) entry which is preliminary data.</text>
</comment>
<dbReference type="EMBL" id="JAQQDW010000216">
    <property type="protein sequence ID" value="MFM0109391.1"/>
    <property type="molecule type" value="Genomic_DNA"/>
</dbReference>
<dbReference type="Proteomes" id="UP001629235">
    <property type="component" value="Unassembled WGS sequence"/>
</dbReference>
<protein>
    <submittedName>
        <fullName evidence="1">LysM peptidoglycan-binding domain-containing M23 family metallopeptidase</fullName>
    </submittedName>
</protein>
<name>A0ACC7NWA4_9BURK</name>
<accession>A0ACC7NWA4</accession>
<evidence type="ECO:0000313" key="2">
    <source>
        <dbReference type="Proteomes" id="UP001629235"/>
    </source>
</evidence>
<sequence length="295" mass="31642">MPHSTRNTRSRIHAKLLGAVTIVLLSVSLIQNAHAKDEIEVLTMDQLQPSKPSNPARSADQAPSETSSRSVARKDSSCQDASAVIVTGKRRCVRTPDRDTIRAGQRVPAGWYRVNHQDTVTGIAAAFGRSAEDIIDWNSLPNNAQIRPGQLLRVGPQQADIEGPTTGTSAAVPPLRKAKLREFAWPAHGPILQPYVTDESPGILIGGAAGDPVFAAADGRVVLVGSGTSMLIMIRHSNNVTTIYSHVRHPLVVDNESVTQGQMLAKMCDAGALGFEMRRNGKPEDPLARLPHEGA</sequence>